<gene>
    <name evidence="1" type="ORF">BO66DRAFT_164748</name>
</gene>
<name>A0ACD1H075_9EURO</name>
<evidence type="ECO:0000313" key="2">
    <source>
        <dbReference type="Proteomes" id="UP000249661"/>
    </source>
</evidence>
<proteinExistence type="predicted"/>
<protein>
    <submittedName>
        <fullName evidence="1">Uncharacterized protein</fullName>
    </submittedName>
</protein>
<accession>A0ACD1H075</accession>
<reference evidence="1" key="1">
    <citation type="submission" date="2018-02" db="EMBL/GenBank/DDBJ databases">
        <title>The genomes of Aspergillus section Nigri reveals drivers in fungal speciation.</title>
        <authorList>
            <consortium name="DOE Joint Genome Institute"/>
            <person name="Vesth T.C."/>
            <person name="Nybo J."/>
            <person name="Theobald S."/>
            <person name="Brandl J."/>
            <person name="Frisvad J.C."/>
            <person name="Nielsen K.F."/>
            <person name="Lyhne E.K."/>
            <person name="Kogle M.E."/>
            <person name="Kuo A."/>
            <person name="Riley R."/>
            <person name="Clum A."/>
            <person name="Nolan M."/>
            <person name="Lipzen A."/>
            <person name="Salamov A."/>
            <person name="Henrissat B."/>
            <person name="Wiebenga A."/>
            <person name="De vries R.P."/>
            <person name="Grigoriev I.V."/>
            <person name="Mortensen U.H."/>
            <person name="Andersen M.R."/>
            <person name="Baker S.E."/>
        </authorList>
    </citation>
    <scope>NUCLEOTIDE SEQUENCE</scope>
    <source>
        <strain evidence="1">CBS 121060</strain>
    </source>
</reference>
<sequence length="75" mass="8960">MVVEVEFRFPRVWSCQILICLKLPVRLAFLVFGCIIHSPRYTSSWFVLYGMMLMLLMLMLMLLLMMMQVRLKLTN</sequence>
<keyword evidence="2" id="KW-1185">Reference proteome</keyword>
<evidence type="ECO:0000313" key="1">
    <source>
        <dbReference type="EMBL" id="RAH66953.1"/>
    </source>
</evidence>
<dbReference type="Proteomes" id="UP000249661">
    <property type="component" value="Unassembled WGS sequence"/>
</dbReference>
<organism evidence="1 2">
    <name type="scientific">Aspergillus aculeatinus CBS 121060</name>
    <dbReference type="NCBI Taxonomy" id="1448322"/>
    <lineage>
        <taxon>Eukaryota</taxon>
        <taxon>Fungi</taxon>
        <taxon>Dikarya</taxon>
        <taxon>Ascomycota</taxon>
        <taxon>Pezizomycotina</taxon>
        <taxon>Eurotiomycetes</taxon>
        <taxon>Eurotiomycetidae</taxon>
        <taxon>Eurotiales</taxon>
        <taxon>Aspergillaceae</taxon>
        <taxon>Aspergillus</taxon>
        <taxon>Aspergillus subgen. Circumdati</taxon>
    </lineage>
</organism>
<dbReference type="EMBL" id="KZ824978">
    <property type="protein sequence ID" value="RAH66953.1"/>
    <property type="molecule type" value="Genomic_DNA"/>
</dbReference>